<keyword evidence="2" id="KW-1185">Reference proteome</keyword>
<name>A0ABU8H529_9SPHN</name>
<reference evidence="1 2" key="1">
    <citation type="journal article" date="2013" name="Int. J. Syst. Evol. Microbiol.">
        <title>Sphingomonas kyungheensis sp. nov., a bacterium with ginsenoside-converting activity isolated from soil of a ginseng field.</title>
        <authorList>
            <person name="Son H.M."/>
            <person name="Yang J.E."/>
            <person name="Park Y."/>
            <person name="Han C.K."/>
            <person name="Kim S.G."/>
            <person name="Kook M."/>
            <person name="Yi T.H."/>
        </authorList>
    </citation>
    <scope>NUCLEOTIDE SEQUENCE [LARGE SCALE GENOMIC DNA]</scope>
    <source>
        <strain evidence="1 2">LMG 26582</strain>
    </source>
</reference>
<dbReference type="Proteomes" id="UP001367771">
    <property type="component" value="Unassembled WGS sequence"/>
</dbReference>
<gene>
    <name evidence="1" type="ORF">V8201_13415</name>
</gene>
<dbReference type="EMBL" id="JBBBDM010000006">
    <property type="protein sequence ID" value="MEI5688083.1"/>
    <property type="molecule type" value="Genomic_DNA"/>
</dbReference>
<evidence type="ECO:0000313" key="2">
    <source>
        <dbReference type="Proteomes" id="UP001367771"/>
    </source>
</evidence>
<proteinExistence type="predicted"/>
<comment type="caution">
    <text evidence="1">The sequence shown here is derived from an EMBL/GenBank/DDBJ whole genome shotgun (WGS) entry which is preliminary data.</text>
</comment>
<organism evidence="1 2">
    <name type="scientific">Sphingomonas kyungheensis</name>
    <dbReference type="NCBI Taxonomy" id="1069987"/>
    <lineage>
        <taxon>Bacteria</taxon>
        <taxon>Pseudomonadati</taxon>
        <taxon>Pseudomonadota</taxon>
        <taxon>Alphaproteobacteria</taxon>
        <taxon>Sphingomonadales</taxon>
        <taxon>Sphingomonadaceae</taxon>
        <taxon>Sphingomonas</taxon>
    </lineage>
</organism>
<accession>A0ABU8H529</accession>
<evidence type="ECO:0000313" key="1">
    <source>
        <dbReference type="EMBL" id="MEI5688083.1"/>
    </source>
</evidence>
<dbReference type="RefSeq" id="WP_271299846.1">
    <property type="nucleotide sequence ID" value="NZ_JBBBDM010000006.1"/>
</dbReference>
<protein>
    <submittedName>
        <fullName evidence="1">Uncharacterized protein</fullName>
    </submittedName>
</protein>
<sequence>MEDGQGGSWRSVREAFWVGRLGFPSIHFVPEQQELLLRVLSTIERGTDQRSEGRHELFSGDMLFWRFYICWIVSIGLADVDGRGNPLNPLLTEEGLQVRLMLSATADPAWAELRMSEVVDAVRRAHHGGPEELREAMLQSFERESAARPTGFARKTVGRSHMVTLTGLSTEGRMPLRRTFWSLGFADPEHRDDFYGWLAQRVHRWDDWAAIAYNKGADALTQHLLTLMSSSICNLDMPG</sequence>